<sequence length="211" mass="23235">MGRPTRFVMVRHGQTADSVRHLFSGSGGIDPELTELGHRQAQQAAQRVQESSAPGDYSVLIASPLRRTQQTAQYLAESLDLPIVTDNRLRECDFGEWEGYTMGEVLERYPTVAAAWMQDPECVPPGGESLAAVRRRLQSFREDVTAQYGGTNVLMVSHVTPIKSLLWEGLGEVDTVFYRLFLDLASISVAEFYHDGGSTVRLVNYGGGVVA</sequence>
<dbReference type="PANTHER" id="PTHR48100">
    <property type="entry name" value="BROAD-SPECIFICITY PHOSPHATASE YOR283W-RELATED"/>
    <property type="match status" value="1"/>
</dbReference>
<dbReference type="GO" id="GO:0016791">
    <property type="term" value="F:phosphatase activity"/>
    <property type="evidence" value="ECO:0007669"/>
    <property type="project" value="TreeGrafter"/>
</dbReference>
<dbReference type="GO" id="GO:0005737">
    <property type="term" value="C:cytoplasm"/>
    <property type="evidence" value="ECO:0007669"/>
    <property type="project" value="TreeGrafter"/>
</dbReference>
<dbReference type="SUPFAM" id="SSF53254">
    <property type="entry name" value="Phosphoglycerate mutase-like"/>
    <property type="match status" value="1"/>
</dbReference>
<gene>
    <name evidence="3" type="ORF">AL705_07490</name>
</gene>
<accession>A0A0M5KZW6</accession>
<evidence type="ECO:0000256" key="1">
    <source>
        <dbReference type="PIRSR" id="PIRSR613078-1"/>
    </source>
</evidence>
<evidence type="ECO:0008006" key="5">
    <source>
        <dbReference type="Google" id="ProtNLM"/>
    </source>
</evidence>
<dbReference type="PATRIC" id="fig|1528099.3.peg.1472"/>
<name>A0A0M5KZW6_9ACTN</name>
<reference evidence="3 4" key="1">
    <citation type="journal article" date="2015" name="Genome Announc.">
        <title>Complete Genome Sequences for Two Strains of a Novel Fastidious, Partially Acid-Fast, Gram-Positive Corynebacterineae Bacterium, Derived from Human Clinical Samples.</title>
        <authorList>
            <person name="Nicholson A.C."/>
            <person name="Bell M."/>
            <person name="Humrighouse B.W."/>
            <person name="McQuiston J.R."/>
        </authorList>
    </citation>
    <scope>NUCLEOTIDE SEQUENCE [LARGE SCALE GENOMIC DNA]</scope>
    <source>
        <strain evidence="3 4">X1698</strain>
    </source>
</reference>
<feature type="binding site" evidence="2">
    <location>
        <position position="67"/>
    </location>
    <ligand>
        <name>substrate</name>
    </ligand>
</feature>
<dbReference type="AlphaFoldDB" id="A0A0M5KZW6"/>
<dbReference type="PANTHER" id="PTHR48100:SF62">
    <property type="entry name" value="GLUCOSYL-3-PHOSPHOGLYCERATE PHOSPHATASE"/>
    <property type="match status" value="1"/>
</dbReference>
<dbReference type="Gene3D" id="3.40.50.1240">
    <property type="entry name" value="Phosphoglycerate mutase-like"/>
    <property type="match status" value="1"/>
</dbReference>
<feature type="active site" description="Proton donor/acceptor" evidence="1">
    <location>
        <position position="91"/>
    </location>
</feature>
<dbReference type="InterPro" id="IPR050275">
    <property type="entry name" value="PGM_Phosphatase"/>
</dbReference>
<evidence type="ECO:0000313" key="4">
    <source>
        <dbReference type="Proteomes" id="UP000068137"/>
    </source>
</evidence>
<evidence type="ECO:0000313" key="3">
    <source>
        <dbReference type="EMBL" id="ALE19747.1"/>
    </source>
</evidence>
<dbReference type="CDD" id="cd07067">
    <property type="entry name" value="HP_PGM_like"/>
    <property type="match status" value="1"/>
</dbReference>
<dbReference type="SMART" id="SM00855">
    <property type="entry name" value="PGAM"/>
    <property type="match status" value="1"/>
</dbReference>
<dbReference type="Pfam" id="PF00300">
    <property type="entry name" value="His_Phos_1"/>
    <property type="match status" value="1"/>
</dbReference>
<proteinExistence type="predicted"/>
<dbReference type="EMBL" id="CP012390">
    <property type="protein sequence ID" value="ALE19747.1"/>
    <property type="molecule type" value="Genomic_DNA"/>
</dbReference>
<dbReference type="STRING" id="1528099.AL705_07490"/>
<dbReference type="InterPro" id="IPR013078">
    <property type="entry name" value="His_Pase_superF_clade-1"/>
</dbReference>
<feature type="active site" description="Tele-phosphohistidine intermediate" evidence="1">
    <location>
        <position position="12"/>
    </location>
</feature>
<organism evidence="3 4">
    <name type="scientific">Lawsonella clevelandensis</name>
    <dbReference type="NCBI Taxonomy" id="1528099"/>
    <lineage>
        <taxon>Bacteria</taxon>
        <taxon>Bacillati</taxon>
        <taxon>Actinomycetota</taxon>
        <taxon>Actinomycetes</taxon>
        <taxon>Mycobacteriales</taxon>
        <taxon>Lawsonellaceae</taxon>
        <taxon>Lawsonella</taxon>
    </lineage>
</organism>
<dbReference type="Proteomes" id="UP000068137">
    <property type="component" value="Chromosome"/>
</dbReference>
<protein>
    <recommendedName>
        <fullName evidence="5">Phosphoserine phosphatase 1</fullName>
    </recommendedName>
</protein>
<dbReference type="InterPro" id="IPR029033">
    <property type="entry name" value="His_PPase_superfam"/>
</dbReference>
<dbReference type="KEGG" id="cbq:AL705_07490"/>
<evidence type="ECO:0000256" key="2">
    <source>
        <dbReference type="PIRSR" id="PIRSR613078-2"/>
    </source>
</evidence>